<protein>
    <recommendedName>
        <fullName evidence="4">Diguanylate cyclase</fullName>
    </recommendedName>
</protein>
<accession>A0ABY3CYW2</accession>
<dbReference type="EMBL" id="QWEF01000001">
    <property type="protein sequence ID" value="TRZ58545.1"/>
    <property type="molecule type" value="Genomic_DNA"/>
</dbReference>
<evidence type="ECO:0000313" key="2">
    <source>
        <dbReference type="EMBL" id="TRZ58545.1"/>
    </source>
</evidence>
<evidence type="ECO:0008006" key="4">
    <source>
        <dbReference type="Google" id="ProtNLM"/>
    </source>
</evidence>
<reference evidence="2 3" key="1">
    <citation type="journal article" date="2019" name="Biocontrol Sci. Technol.">
        <title>Pseudomonas putida strain B2017 produced as technical grade active ingredient controls fungal and bacterial crop diseases.</title>
        <authorList>
            <person name="Oliver C."/>
            <person name="Hernandez I."/>
            <person name="Caminal M."/>
            <person name="Lara J.M."/>
            <person name="Fernandez C."/>
        </authorList>
    </citation>
    <scope>NUCLEOTIDE SEQUENCE [LARGE SCALE GENOMIC DNA]</scope>
    <source>
        <strain evidence="2 3">B2017</strain>
    </source>
</reference>
<comment type="caution">
    <text evidence="2">The sequence shown here is derived from an EMBL/GenBank/DDBJ whole genome shotgun (WGS) entry which is preliminary data.</text>
</comment>
<feature type="region of interest" description="Disordered" evidence="1">
    <location>
        <begin position="1"/>
        <end position="30"/>
    </location>
</feature>
<name>A0ABY3CYW2_9PSED</name>
<dbReference type="Proteomes" id="UP001165882">
    <property type="component" value="Unassembled WGS sequence"/>
</dbReference>
<proteinExistence type="predicted"/>
<organism evidence="2 3">
    <name type="scientific">Pseudomonas alloputida</name>
    <dbReference type="NCBI Taxonomy" id="1940621"/>
    <lineage>
        <taxon>Bacteria</taxon>
        <taxon>Pseudomonadati</taxon>
        <taxon>Pseudomonadota</taxon>
        <taxon>Gammaproteobacteria</taxon>
        <taxon>Pseudomonadales</taxon>
        <taxon>Pseudomonadaceae</taxon>
        <taxon>Pseudomonas</taxon>
    </lineage>
</organism>
<evidence type="ECO:0000256" key="1">
    <source>
        <dbReference type="SAM" id="MobiDB-lite"/>
    </source>
</evidence>
<gene>
    <name evidence="2" type="ORF">DZA28_00715</name>
</gene>
<keyword evidence="3" id="KW-1185">Reference proteome</keyword>
<sequence length="86" mass="8886">MPWRPSKPNCNLTKQHTNPVGAGAPANTGEAGAKQRVGFFAGMPAPTGLGDPLRIVDNPCIASLYCCPSSAGFPANRAAACARTCW</sequence>
<feature type="compositionally biased region" description="Polar residues" evidence="1">
    <location>
        <begin position="8"/>
        <end position="18"/>
    </location>
</feature>
<evidence type="ECO:0000313" key="3">
    <source>
        <dbReference type="Proteomes" id="UP001165882"/>
    </source>
</evidence>